<evidence type="ECO:0000256" key="1">
    <source>
        <dbReference type="ARBA" id="ARBA00022468"/>
    </source>
</evidence>
<dbReference type="Gene3D" id="1.10.555.10">
    <property type="entry name" value="Rho GTPase activation protein"/>
    <property type="match status" value="1"/>
</dbReference>
<dbReference type="InterPro" id="IPR008936">
    <property type="entry name" value="Rho_GTPase_activation_prot"/>
</dbReference>
<sequence length="1155" mass="129559">MTGEDAYHADCFMCVQCESKIDDLVFAKTSQGIYCMTCHKERKEAKRQRERNNHHHRDHVDRMTDKSLPTIPETQQKHSNFSSEPQLALQAPLMTGSHQTTSPPPRQDSRHKAAASGGGLLGMGPPLLPPLSFDFDGPVSSGFDFGEIMSGSEGEPAPSPRGSVISPTPVVAVEEPGSPQSPDTNQQHRLYRVSISMANARLSTSSLNLSGHSSVNNTSTRPSSESPEPETSLKDSIPRSSAEEEEQAKNGTMSMDEAMSLIGALRLELTKFNPSSPLLHGTVQDQLMIAHARFEQLKEQEQQLEKAVRDMYIEKDLLGMDLEVMNEELKAKENESLDANTTHLAAPGPPIVNSRFSTSHDFMKQAYQAEVKALQDQKEKLQQEIQAYSDQRDSVLDEMQVLSMRNAELSTINNDMTRKIQGRKDAQTTAPPTAPSASFNASGNNMLQSFTDKIRRQRQASGGSQQELKVSSSADSTHSYSAGHSDDYNPPRHSSKTEQVQEDIFGEEIVAPKKFNWKKGTLNTMNTGVNTVKNVGAKFGKLLVEGSNVNGDVPPRRNSPMVSTDNGSSNGQVLPPTTRSFSSDSRSLNGGRTLEKHFFIQHNYIRPARCDGCDEKMWGREYKCQSCGYQVHGRCAHDIPHDCTGVQRASDSSSVNNMTTAPTPAQKQQTMFGNKLQAQLELEDRAIPLVVEKCIEAVDQRGLDVEGIYRRSGMAAEARQLVLAYDAGYQPDLSNLDLYQDICSITSVMKQYLRSLPEPLMPYDLYQEFMISMDLPETSESPEQESMAESETHERPESEFKLQTFRNLIDRISMAHYRTLKVLMEHLNRVTERAAVNLMTPKNLSVVFGPTLMRNPDPSREILDTTYKNSVIEYLIVNTSELFVRNDPSPAMNESSSGGSSLYGDEIQNGRDQVLGGGHLETMAPPPGFTGQRQGSVGSVSSTSSPAMNPPPRRMNIGGPSNLQPQVGPGAATGAGVMPALPPRSGSGEAVPTMGQYQQQQQQQQLLHQQQQQLRMLQHQQHQQQQQQQQQQLMHQQLQQSQQYNPQAHQQFLQQQQQFRMAYPQPQHPTLQQLKQQQQQREQQQREQLDRERDQQQHHHLQQQQQQQQQQPQQPQHQLPQLQQSQQQHQQEYEYDLEKKQQQLDLLQQEYEIEP</sequence>
<evidence type="ECO:0000256" key="3">
    <source>
        <dbReference type="ARBA" id="ARBA00022833"/>
    </source>
</evidence>
<dbReference type="GO" id="GO:0046872">
    <property type="term" value="F:metal ion binding"/>
    <property type="evidence" value="ECO:0007669"/>
    <property type="project" value="UniProtKB-KW"/>
</dbReference>
<keyword evidence="1" id="KW-0343">GTPase activation</keyword>
<feature type="region of interest" description="Disordered" evidence="6">
    <location>
        <begin position="916"/>
        <end position="1003"/>
    </location>
</feature>
<feature type="compositionally biased region" description="Polar residues" evidence="6">
    <location>
        <begin position="439"/>
        <end position="451"/>
    </location>
</feature>
<dbReference type="PANTHER" id="PTHR46075">
    <property type="entry name" value="CHIMERIN FAMILY MEMBER"/>
    <property type="match status" value="1"/>
</dbReference>
<dbReference type="Gene3D" id="2.10.110.10">
    <property type="entry name" value="Cysteine Rich Protein"/>
    <property type="match status" value="1"/>
</dbReference>
<dbReference type="PROSITE" id="PS50023">
    <property type="entry name" value="LIM_DOMAIN_2"/>
    <property type="match status" value="1"/>
</dbReference>
<dbReference type="InterPro" id="IPR051854">
    <property type="entry name" value="Rho-type_GAP"/>
</dbReference>
<feature type="region of interest" description="Disordered" evidence="6">
    <location>
        <begin position="1066"/>
        <end position="1141"/>
    </location>
</feature>
<keyword evidence="5" id="KW-0175">Coiled coil</keyword>
<evidence type="ECO:0000256" key="2">
    <source>
        <dbReference type="ARBA" id="ARBA00022723"/>
    </source>
</evidence>
<dbReference type="PROSITE" id="PS00479">
    <property type="entry name" value="ZF_DAG_PE_1"/>
    <property type="match status" value="1"/>
</dbReference>
<dbReference type="PROSITE" id="PS50238">
    <property type="entry name" value="RHOGAP"/>
    <property type="match status" value="1"/>
</dbReference>
<feature type="domain" description="Phorbol-ester/DAG-type" evidence="8">
    <location>
        <begin position="596"/>
        <end position="643"/>
    </location>
</feature>
<dbReference type="InterPro" id="IPR046349">
    <property type="entry name" value="C1-like_sf"/>
</dbReference>
<evidence type="ECO:0000259" key="8">
    <source>
        <dbReference type="PROSITE" id="PS50081"/>
    </source>
</evidence>
<dbReference type="Gene3D" id="3.30.60.20">
    <property type="match status" value="1"/>
</dbReference>
<evidence type="ECO:0000313" key="10">
    <source>
        <dbReference type="EMBL" id="GJJ74218.1"/>
    </source>
</evidence>
<organism evidence="10 11">
    <name type="scientific">Entomortierella parvispora</name>
    <dbReference type="NCBI Taxonomy" id="205924"/>
    <lineage>
        <taxon>Eukaryota</taxon>
        <taxon>Fungi</taxon>
        <taxon>Fungi incertae sedis</taxon>
        <taxon>Mucoromycota</taxon>
        <taxon>Mortierellomycotina</taxon>
        <taxon>Mortierellomycetes</taxon>
        <taxon>Mortierellales</taxon>
        <taxon>Mortierellaceae</taxon>
        <taxon>Entomortierella</taxon>
    </lineage>
</organism>
<feature type="compositionally biased region" description="Low complexity" evidence="6">
    <location>
        <begin position="205"/>
        <end position="230"/>
    </location>
</feature>
<keyword evidence="11" id="KW-1185">Reference proteome</keyword>
<feature type="compositionally biased region" description="Low complexity" evidence="6">
    <location>
        <begin position="459"/>
        <end position="481"/>
    </location>
</feature>
<reference evidence="10" key="2">
    <citation type="journal article" date="2022" name="Microbiol. Resour. Announc.">
        <title>Whole-Genome Sequence of Entomortierella parvispora E1425, a Mucoromycotan Fungus Associated with Burkholderiaceae-Related Endosymbiotic Bacteria.</title>
        <authorList>
            <person name="Herlambang A."/>
            <person name="Guo Y."/>
            <person name="Takashima Y."/>
            <person name="Narisawa K."/>
            <person name="Ohta H."/>
            <person name="Nishizawa T."/>
        </authorList>
    </citation>
    <scope>NUCLEOTIDE SEQUENCE</scope>
    <source>
        <strain evidence="10">E1425</strain>
    </source>
</reference>
<dbReference type="GO" id="GO:0007165">
    <property type="term" value="P:signal transduction"/>
    <property type="evidence" value="ECO:0007669"/>
    <property type="project" value="InterPro"/>
</dbReference>
<feature type="region of interest" description="Disordered" evidence="6">
    <location>
        <begin position="93"/>
        <end position="125"/>
    </location>
</feature>
<dbReference type="SMART" id="SM00324">
    <property type="entry name" value="RhoGAP"/>
    <property type="match status" value="1"/>
</dbReference>
<evidence type="ECO:0000313" key="11">
    <source>
        <dbReference type="Proteomes" id="UP000827284"/>
    </source>
</evidence>
<dbReference type="Proteomes" id="UP000827284">
    <property type="component" value="Unassembled WGS sequence"/>
</dbReference>
<dbReference type="SUPFAM" id="SSF48350">
    <property type="entry name" value="GTPase activation domain, GAP"/>
    <property type="match status" value="1"/>
</dbReference>
<feature type="region of interest" description="Disordered" evidence="6">
    <location>
        <begin position="205"/>
        <end position="254"/>
    </location>
</feature>
<feature type="compositionally biased region" description="Basic and acidic residues" evidence="6">
    <location>
        <begin position="790"/>
        <end position="799"/>
    </location>
</feature>
<feature type="domain" description="LIM zinc-binding" evidence="7">
    <location>
        <begin position="1"/>
        <end position="45"/>
    </location>
</feature>
<dbReference type="Pfam" id="PF00412">
    <property type="entry name" value="LIM"/>
    <property type="match status" value="1"/>
</dbReference>
<evidence type="ECO:0000256" key="6">
    <source>
        <dbReference type="SAM" id="MobiDB-lite"/>
    </source>
</evidence>
<evidence type="ECO:0000259" key="9">
    <source>
        <dbReference type="PROSITE" id="PS50238"/>
    </source>
</evidence>
<dbReference type="Pfam" id="PF00620">
    <property type="entry name" value="RhoGAP"/>
    <property type="match status" value="1"/>
</dbReference>
<keyword evidence="4" id="KW-0440">LIM domain</keyword>
<keyword evidence="3 4" id="KW-0862">Zinc</keyword>
<feature type="compositionally biased region" description="Polar residues" evidence="6">
    <location>
        <begin position="178"/>
        <end position="188"/>
    </location>
</feature>
<reference evidence="10" key="1">
    <citation type="submission" date="2021-11" db="EMBL/GenBank/DDBJ databases">
        <authorList>
            <person name="Herlambang A."/>
            <person name="Guo Y."/>
            <person name="Takashima Y."/>
            <person name="Nishizawa T."/>
        </authorList>
    </citation>
    <scope>NUCLEOTIDE SEQUENCE</scope>
    <source>
        <strain evidence="10">E1425</strain>
    </source>
</reference>
<feature type="compositionally biased region" description="Low complexity" evidence="6">
    <location>
        <begin position="1102"/>
        <end position="1130"/>
    </location>
</feature>
<accession>A0A9P3HCZ4</accession>
<dbReference type="PANTHER" id="PTHR46075:SF2">
    <property type="entry name" value="RHO GTPASE ACTIVATING PROTEIN AT 5A, ISOFORM A"/>
    <property type="match status" value="1"/>
</dbReference>
<evidence type="ECO:0000259" key="7">
    <source>
        <dbReference type="PROSITE" id="PS50023"/>
    </source>
</evidence>
<feature type="region of interest" description="Disordered" evidence="6">
    <location>
        <begin position="421"/>
        <end position="499"/>
    </location>
</feature>
<dbReference type="PROSITE" id="PS50081">
    <property type="entry name" value="ZF_DAG_PE_2"/>
    <property type="match status" value="1"/>
</dbReference>
<feature type="domain" description="Rho-GAP" evidence="9">
    <location>
        <begin position="674"/>
        <end position="883"/>
    </location>
</feature>
<dbReference type="SUPFAM" id="SSF57889">
    <property type="entry name" value="Cysteine-rich domain"/>
    <property type="match status" value="1"/>
</dbReference>
<feature type="region of interest" description="Disordered" evidence="6">
    <location>
        <begin position="43"/>
        <end position="67"/>
    </location>
</feature>
<keyword evidence="2 4" id="KW-0479">Metal-binding</keyword>
<gene>
    <name evidence="10" type="ORF">EMPS_06576</name>
</gene>
<feature type="region of interest" description="Disordered" evidence="6">
    <location>
        <begin position="548"/>
        <end position="588"/>
    </location>
</feature>
<dbReference type="OrthoDB" id="79452at2759"/>
<feature type="coiled-coil region" evidence="5">
    <location>
        <begin position="287"/>
        <end position="398"/>
    </location>
</feature>
<feature type="compositionally biased region" description="Low complexity" evidence="6">
    <location>
        <begin position="1066"/>
        <end position="1082"/>
    </location>
</feature>
<dbReference type="InterPro" id="IPR001781">
    <property type="entry name" value="Znf_LIM"/>
</dbReference>
<dbReference type="AlphaFoldDB" id="A0A9P3HCZ4"/>
<dbReference type="SMART" id="SM00109">
    <property type="entry name" value="C1"/>
    <property type="match status" value="1"/>
</dbReference>
<feature type="region of interest" description="Disordered" evidence="6">
    <location>
        <begin position="146"/>
        <end position="188"/>
    </location>
</feature>
<feature type="region of interest" description="Disordered" evidence="6">
    <location>
        <begin position="1037"/>
        <end position="1056"/>
    </location>
</feature>
<feature type="compositionally biased region" description="Basic residues" evidence="6">
    <location>
        <begin position="45"/>
        <end position="57"/>
    </location>
</feature>
<feature type="compositionally biased region" description="Low complexity" evidence="6">
    <location>
        <begin position="935"/>
        <end position="945"/>
    </location>
</feature>
<protein>
    <recommendedName>
        <fullName evidence="12">RhoGAP-domain-containing protein</fullName>
    </recommendedName>
</protein>
<evidence type="ECO:0000256" key="4">
    <source>
        <dbReference type="PROSITE-ProRule" id="PRU00125"/>
    </source>
</evidence>
<comment type="caution">
    <text evidence="10">The sequence shown here is derived from an EMBL/GenBank/DDBJ whole genome shotgun (WGS) entry which is preliminary data.</text>
</comment>
<feature type="region of interest" description="Disordered" evidence="6">
    <location>
        <begin position="777"/>
        <end position="799"/>
    </location>
</feature>
<proteinExistence type="predicted"/>
<feature type="compositionally biased region" description="Basic and acidic residues" evidence="6">
    <location>
        <begin position="1083"/>
        <end position="1097"/>
    </location>
</feature>
<dbReference type="EMBL" id="BQFW01000008">
    <property type="protein sequence ID" value="GJJ74218.1"/>
    <property type="molecule type" value="Genomic_DNA"/>
</dbReference>
<dbReference type="GO" id="GO:0005096">
    <property type="term" value="F:GTPase activator activity"/>
    <property type="evidence" value="ECO:0007669"/>
    <property type="project" value="UniProtKB-KW"/>
</dbReference>
<evidence type="ECO:0008006" key="12">
    <source>
        <dbReference type="Google" id="ProtNLM"/>
    </source>
</evidence>
<evidence type="ECO:0000256" key="5">
    <source>
        <dbReference type="SAM" id="Coils"/>
    </source>
</evidence>
<feature type="compositionally biased region" description="Low complexity" evidence="6">
    <location>
        <begin position="428"/>
        <end position="438"/>
    </location>
</feature>
<name>A0A9P3HCZ4_9FUNG</name>
<dbReference type="Pfam" id="PF00130">
    <property type="entry name" value="C1_1"/>
    <property type="match status" value="1"/>
</dbReference>
<dbReference type="InterPro" id="IPR002219">
    <property type="entry name" value="PKC_DAG/PE"/>
</dbReference>
<dbReference type="InterPro" id="IPR000198">
    <property type="entry name" value="RhoGAP_dom"/>
</dbReference>
<dbReference type="CDD" id="cd00159">
    <property type="entry name" value="RhoGAP"/>
    <property type="match status" value="1"/>
</dbReference>
<feature type="compositionally biased region" description="Polar residues" evidence="6">
    <location>
        <begin position="560"/>
        <end position="588"/>
    </location>
</feature>